<sequence length="212" mass="24226">MDPLTVTTEVELVPATVTVTTETSAVPATVTVTTEVGVVPATVTVTTEAKVVSAKRLKTTRHLPLPRRQFYHSQSGQPMTLDEVLSDRDSDNEVENVAEAEAETPDLMIDDSMKENEIMEIFIQLWNSFVKKNRVLADAHIPWACEEFSKLYRKELHDNFKLDMCWRLFMMKQWDYGILDATTITKCNTIIQKYSATSYIDVEENYHKSNKK</sequence>
<evidence type="ECO:0000256" key="2">
    <source>
        <dbReference type="ARBA" id="ARBA00022723"/>
    </source>
</evidence>
<organism evidence="8 9">
    <name type="scientific">Camelina sativa</name>
    <name type="common">False flax</name>
    <name type="synonym">Myagrum sativum</name>
    <dbReference type="NCBI Taxonomy" id="90675"/>
    <lineage>
        <taxon>Eukaryota</taxon>
        <taxon>Viridiplantae</taxon>
        <taxon>Streptophyta</taxon>
        <taxon>Embryophyta</taxon>
        <taxon>Tracheophyta</taxon>
        <taxon>Spermatophyta</taxon>
        <taxon>Magnoliopsida</taxon>
        <taxon>eudicotyledons</taxon>
        <taxon>Gunneridae</taxon>
        <taxon>Pentapetalae</taxon>
        <taxon>rosids</taxon>
        <taxon>malvids</taxon>
        <taxon>Brassicales</taxon>
        <taxon>Brassicaceae</taxon>
        <taxon>Camelineae</taxon>
        <taxon>Camelina</taxon>
    </lineage>
</organism>
<keyword evidence="2" id="KW-0479">Metal-binding</keyword>
<dbReference type="PANTHER" id="PTHR22597:SF22">
    <property type="entry name" value="POLYCOMB GROUP PROTEIN EMBRYONIC FLOWER 2-RELATED"/>
    <property type="match status" value="1"/>
</dbReference>
<reference evidence="9" key="2">
    <citation type="submission" date="2025-08" db="UniProtKB">
        <authorList>
            <consortium name="RefSeq"/>
        </authorList>
    </citation>
    <scope>IDENTIFICATION</scope>
    <source>
        <tissue evidence="9">Leaf</tissue>
    </source>
</reference>
<evidence type="ECO:0000256" key="3">
    <source>
        <dbReference type="ARBA" id="ARBA00022771"/>
    </source>
</evidence>
<dbReference type="CDD" id="cd21553">
    <property type="entry name" value="VEFS-box_EMF2-like"/>
    <property type="match status" value="1"/>
</dbReference>
<evidence type="ECO:0000259" key="7">
    <source>
        <dbReference type="Pfam" id="PF09733"/>
    </source>
</evidence>
<keyword evidence="6" id="KW-0804">Transcription</keyword>
<evidence type="ECO:0000256" key="1">
    <source>
        <dbReference type="ARBA" id="ARBA00007416"/>
    </source>
</evidence>
<keyword evidence="5" id="KW-0805">Transcription regulation</keyword>
<keyword evidence="3" id="KW-0863">Zinc-finger</keyword>
<evidence type="ECO:0000313" key="8">
    <source>
        <dbReference type="Proteomes" id="UP000694864"/>
    </source>
</evidence>
<dbReference type="Proteomes" id="UP000694864">
    <property type="component" value="Chromosome 1"/>
</dbReference>
<dbReference type="PANTHER" id="PTHR22597">
    <property type="entry name" value="POLYCOMB GROUP PROTEIN"/>
    <property type="match status" value="1"/>
</dbReference>
<dbReference type="InterPro" id="IPR019135">
    <property type="entry name" value="Polycomb_protein_VEFS-Box"/>
</dbReference>
<evidence type="ECO:0000256" key="6">
    <source>
        <dbReference type="ARBA" id="ARBA00023163"/>
    </source>
</evidence>
<feature type="domain" description="Polycomb protein VEFS-Box" evidence="7">
    <location>
        <begin position="61"/>
        <end position="184"/>
    </location>
</feature>
<comment type="similarity">
    <text evidence="1">Belongs to the VEFS (VRN2-EMF2-FIS2-SU(Z)12) family.</text>
</comment>
<proteinExistence type="inferred from homology"/>
<evidence type="ECO:0000256" key="5">
    <source>
        <dbReference type="ARBA" id="ARBA00023015"/>
    </source>
</evidence>
<protein>
    <submittedName>
        <fullName evidence="9">Polycomb group protein VERNALIZATION 2-like</fullName>
    </submittedName>
</protein>
<name>A0ABM1QPR9_CAMSA</name>
<keyword evidence="4" id="KW-0862">Zinc</keyword>
<accession>A0ABM1QPR9</accession>
<dbReference type="GeneID" id="104709298"/>
<keyword evidence="8" id="KW-1185">Reference proteome</keyword>
<dbReference type="RefSeq" id="XP_019088757.1">
    <property type="nucleotide sequence ID" value="XM_019233212.1"/>
</dbReference>
<gene>
    <name evidence="9" type="primary">LOC104709298</name>
</gene>
<evidence type="ECO:0000256" key="4">
    <source>
        <dbReference type="ARBA" id="ARBA00022833"/>
    </source>
</evidence>
<evidence type="ECO:0000313" key="9">
    <source>
        <dbReference type="RefSeq" id="XP_019088757.1"/>
    </source>
</evidence>
<reference evidence="8" key="1">
    <citation type="journal article" date="2014" name="Nat. Commun.">
        <title>The emerging biofuel crop Camelina sativa retains a highly undifferentiated hexaploid genome structure.</title>
        <authorList>
            <person name="Kagale S."/>
            <person name="Koh C."/>
            <person name="Nixon J."/>
            <person name="Bollina V."/>
            <person name="Clarke W.E."/>
            <person name="Tuteja R."/>
            <person name="Spillane C."/>
            <person name="Robinson S.J."/>
            <person name="Links M.G."/>
            <person name="Clarke C."/>
            <person name="Higgins E.E."/>
            <person name="Huebert T."/>
            <person name="Sharpe A.G."/>
            <person name="Parkin I.A."/>
        </authorList>
    </citation>
    <scope>NUCLEOTIDE SEQUENCE [LARGE SCALE GENOMIC DNA]</scope>
    <source>
        <strain evidence="8">cv. DH55</strain>
    </source>
</reference>
<dbReference type="Pfam" id="PF09733">
    <property type="entry name" value="VEFS-Box"/>
    <property type="match status" value="1"/>
</dbReference>